<evidence type="ECO:0000313" key="3">
    <source>
        <dbReference type="EMBL" id="KDQ56230.1"/>
    </source>
</evidence>
<sequence>MDDNSILQRLKDEIHNLHIENERLVAENELLTHRRDEFQADLAKLRQICVDSRNKEDVLKVENDRLRLENGDLKRKLGALPAPMSESPIMSSPPMSSRTVVGSPVTMRAPVAPSPPPGSTSTMDEEDDMIQKPTKKRSRQTARKSTGGKPPRKGPEYIEISDS</sequence>
<keyword evidence="4" id="KW-1185">Reference proteome</keyword>
<feature type="compositionally biased region" description="Basic residues" evidence="2">
    <location>
        <begin position="133"/>
        <end position="142"/>
    </location>
</feature>
<keyword evidence="1" id="KW-0175">Coiled coil</keyword>
<gene>
    <name evidence="3" type="ORF">JAAARDRAFT_36412</name>
</gene>
<dbReference type="InParanoid" id="A0A067PQZ2"/>
<evidence type="ECO:0000256" key="2">
    <source>
        <dbReference type="SAM" id="MobiDB-lite"/>
    </source>
</evidence>
<evidence type="ECO:0008006" key="5">
    <source>
        <dbReference type="Google" id="ProtNLM"/>
    </source>
</evidence>
<name>A0A067PQZ2_9AGAM</name>
<evidence type="ECO:0000313" key="4">
    <source>
        <dbReference type="Proteomes" id="UP000027265"/>
    </source>
</evidence>
<dbReference type="Proteomes" id="UP000027265">
    <property type="component" value="Unassembled WGS sequence"/>
</dbReference>
<proteinExistence type="predicted"/>
<protein>
    <recommendedName>
        <fullName evidence="5">Shugoshin C-terminal domain-containing protein</fullName>
    </recommendedName>
</protein>
<feature type="region of interest" description="Disordered" evidence="2">
    <location>
        <begin position="77"/>
        <end position="163"/>
    </location>
</feature>
<dbReference type="EMBL" id="KL197722">
    <property type="protein sequence ID" value="KDQ56230.1"/>
    <property type="molecule type" value="Genomic_DNA"/>
</dbReference>
<reference evidence="4" key="1">
    <citation type="journal article" date="2014" name="Proc. Natl. Acad. Sci. U.S.A.">
        <title>Extensive sampling of basidiomycete genomes demonstrates inadequacy of the white-rot/brown-rot paradigm for wood decay fungi.</title>
        <authorList>
            <person name="Riley R."/>
            <person name="Salamov A.A."/>
            <person name="Brown D.W."/>
            <person name="Nagy L.G."/>
            <person name="Floudas D."/>
            <person name="Held B.W."/>
            <person name="Levasseur A."/>
            <person name="Lombard V."/>
            <person name="Morin E."/>
            <person name="Otillar R."/>
            <person name="Lindquist E.A."/>
            <person name="Sun H."/>
            <person name="LaButti K.M."/>
            <person name="Schmutz J."/>
            <person name="Jabbour D."/>
            <person name="Luo H."/>
            <person name="Baker S.E."/>
            <person name="Pisabarro A.G."/>
            <person name="Walton J.D."/>
            <person name="Blanchette R.A."/>
            <person name="Henrissat B."/>
            <person name="Martin F."/>
            <person name="Cullen D."/>
            <person name="Hibbett D.S."/>
            <person name="Grigoriev I.V."/>
        </authorList>
    </citation>
    <scope>NUCLEOTIDE SEQUENCE [LARGE SCALE GENOMIC DNA]</scope>
    <source>
        <strain evidence="4">MUCL 33604</strain>
    </source>
</reference>
<dbReference type="AlphaFoldDB" id="A0A067PQZ2"/>
<feature type="coiled-coil region" evidence="1">
    <location>
        <begin position="7"/>
        <end position="48"/>
    </location>
</feature>
<evidence type="ECO:0000256" key="1">
    <source>
        <dbReference type="SAM" id="Coils"/>
    </source>
</evidence>
<organism evidence="3 4">
    <name type="scientific">Jaapia argillacea MUCL 33604</name>
    <dbReference type="NCBI Taxonomy" id="933084"/>
    <lineage>
        <taxon>Eukaryota</taxon>
        <taxon>Fungi</taxon>
        <taxon>Dikarya</taxon>
        <taxon>Basidiomycota</taxon>
        <taxon>Agaricomycotina</taxon>
        <taxon>Agaricomycetes</taxon>
        <taxon>Agaricomycetidae</taxon>
        <taxon>Jaapiales</taxon>
        <taxon>Jaapiaceae</taxon>
        <taxon>Jaapia</taxon>
    </lineage>
</organism>
<accession>A0A067PQZ2</accession>
<dbReference type="HOGENOM" id="CLU_1627307_0_0_1"/>
<feature type="compositionally biased region" description="Low complexity" evidence="2">
    <location>
        <begin position="81"/>
        <end position="97"/>
    </location>
</feature>